<dbReference type="NCBIfam" id="TIGR01549">
    <property type="entry name" value="HAD-SF-IA-v1"/>
    <property type="match status" value="1"/>
</dbReference>
<reference evidence="4" key="1">
    <citation type="submission" date="2021-03" db="EMBL/GenBank/DDBJ databases">
        <title>Description of Psychrosphaera ytuae sp. nov. isolated from deep sea sediment of South China Sea.</title>
        <authorList>
            <person name="Zhang J."/>
            <person name="Xu X.-D."/>
        </authorList>
    </citation>
    <scope>NUCLEOTIDE SEQUENCE</scope>
    <source>
        <strain evidence="4">MTZ26</strain>
    </source>
</reference>
<evidence type="ECO:0000256" key="3">
    <source>
        <dbReference type="ARBA" id="ARBA00022842"/>
    </source>
</evidence>
<dbReference type="RefSeq" id="WP_208830761.1">
    <property type="nucleotide sequence ID" value="NZ_CP072110.1"/>
</dbReference>
<keyword evidence="2 4" id="KW-0378">Hydrolase</keyword>
<dbReference type="GO" id="GO:0016787">
    <property type="term" value="F:hydrolase activity"/>
    <property type="evidence" value="ECO:0007669"/>
    <property type="project" value="UniProtKB-KW"/>
</dbReference>
<evidence type="ECO:0000256" key="2">
    <source>
        <dbReference type="ARBA" id="ARBA00022801"/>
    </source>
</evidence>
<dbReference type="Gene3D" id="1.20.120.1600">
    <property type="match status" value="1"/>
</dbReference>
<dbReference type="InterPro" id="IPR051400">
    <property type="entry name" value="HAD-like_hydrolase"/>
</dbReference>
<evidence type="ECO:0000256" key="1">
    <source>
        <dbReference type="ARBA" id="ARBA00001946"/>
    </source>
</evidence>
<dbReference type="GO" id="GO:0009231">
    <property type="term" value="P:riboflavin biosynthetic process"/>
    <property type="evidence" value="ECO:0007669"/>
    <property type="project" value="TreeGrafter"/>
</dbReference>
<name>A0A975DB08_9GAMM</name>
<dbReference type="SUPFAM" id="SSF56784">
    <property type="entry name" value="HAD-like"/>
    <property type="match status" value="1"/>
</dbReference>
<protein>
    <submittedName>
        <fullName evidence="4">HAD-IA family hydrolase</fullName>
    </submittedName>
</protein>
<organism evidence="4 5">
    <name type="scientific">Psychrosphaera ytuae</name>
    <dbReference type="NCBI Taxonomy" id="2820710"/>
    <lineage>
        <taxon>Bacteria</taxon>
        <taxon>Pseudomonadati</taxon>
        <taxon>Pseudomonadota</taxon>
        <taxon>Gammaproteobacteria</taxon>
        <taxon>Alteromonadales</taxon>
        <taxon>Pseudoalteromonadaceae</taxon>
        <taxon>Psychrosphaera</taxon>
    </lineage>
</organism>
<dbReference type="InterPro" id="IPR006439">
    <property type="entry name" value="HAD-SF_hydro_IA"/>
</dbReference>
<keyword evidence="3" id="KW-0460">Magnesium</keyword>
<gene>
    <name evidence="4" type="ORF">J1N51_09540</name>
</gene>
<dbReference type="SFLD" id="SFLDS00003">
    <property type="entry name" value="Haloacid_Dehalogenase"/>
    <property type="match status" value="1"/>
</dbReference>
<dbReference type="KEGG" id="psym:J1N51_09540"/>
<dbReference type="AlphaFoldDB" id="A0A975DB08"/>
<comment type="cofactor">
    <cofactor evidence="1">
        <name>Mg(2+)</name>
        <dbReference type="ChEBI" id="CHEBI:18420"/>
    </cofactor>
</comment>
<accession>A0A975DB08</accession>
<dbReference type="InterPro" id="IPR036412">
    <property type="entry name" value="HAD-like_sf"/>
</dbReference>
<dbReference type="InterPro" id="IPR023214">
    <property type="entry name" value="HAD_sf"/>
</dbReference>
<dbReference type="EMBL" id="CP072110">
    <property type="protein sequence ID" value="QTH62996.1"/>
    <property type="molecule type" value="Genomic_DNA"/>
</dbReference>
<evidence type="ECO:0000313" key="4">
    <source>
        <dbReference type="EMBL" id="QTH62996.1"/>
    </source>
</evidence>
<dbReference type="PANTHER" id="PTHR46470">
    <property type="entry name" value="N-ACYLNEURAMINATE-9-PHOSPHATASE"/>
    <property type="match status" value="1"/>
</dbReference>
<dbReference type="Gene3D" id="3.40.50.1000">
    <property type="entry name" value="HAD superfamily/HAD-like"/>
    <property type="match status" value="1"/>
</dbReference>
<dbReference type="SFLD" id="SFLDG01129">
    <property type="entry name" value="C1.5:_HAD__Beta-PGM__Phosphata"/>
    <property type="match status" value="1"/>
</dbReference>
<evidence type="ECO:0000313" key="5">
    <source>
        <dbReference type="Proteomes" id="UP000682739"/>
    </source>
</evidence>
<sequence length="239" mass="27241">MPLHFYKQIETPIKAISFDLDDTLYVNDEVIRQAERAQFDVLSQYLPSVQEAGITPWLSLKWQVLNENPSLKHDVTEWRRAVIAHGLKAHTQDKELTNRLVDEAFSAFYQARSNFSIEPSVFAVLKQLSSRYPLVAITNGNVDIHRLGLTPYFVSYYRAGENGLRMKPYPDMLKAACRELDIKESELLHIGDNLLTDIKGAQNTGSPHLWFNPEHVELTGKASLPTGEYSDLEELLQLL</sequence>
<proteinExistence type="predicted"/>
<dbReference type="Proteomes" id="UP000682739">
    <property type="component" value="Chromosome"/>
</dbReference>
<keyword evidence="5" id="KW-1185">Reference proteome</keyword>
<dbReference type="PANTHER" id="PTHR46470:SF4">
    <property type="entry name" value="5-AMINO-6-(5-PHOSPHO-D-RIBITYLAMINO)URACIL PHOSPHATASE YIGB"/>
    <property type="match status" value="1"/>
</dbReference>
<dbReference type="Pfam" id="PF00702">
    <property type="entry name" value="Hydrolase"/>
    <property type="match status" value="1"/>
</dbReference>